<organism evidence="2 3">
    <name type="scientific">Puccinia graminis f. sp. tritici (strain CRL 75-36-700-3 / race SCCL)</name>
    <name type="common">Black stem rust fungus</name>
    <dbReference type="NCBI Taxonomy" id="418459"/>
    <lineage>
        <taxon>Eukaryota</taxon>
        <taxon>Fungi</taxon>
        <taxon>Dikarya</taxon>
        <taxon>Basidiomycota</taxon>
        <taxon>Pucciniomycotina</taxon>
        <taxon>Pucciniomycetes</taxon>
        <taxon>Pucciniales</taxon>
        <taxon>Pucciniaceae</taxon>
        <taxon>Puccinia</taxon>
    </lineage>
</organism>
<dbReference type="OMA" id="NSECMRI"/>
<sequence length="754" mass="82925">MAPDPGPLPSSPNHNQPLVKNPYHRFCQAILSQHSQLPGPFQPVRIKIVISMAGSSDLSGRVPPLPFENAPDGLQESWLGPSQAASRNAESFRVFHDNPCTESQFRNAYNASDGRATGLESAPMRPQLRPLYLDYQVYHRSVASQLGQSSGANEWCSVIPPKKSETVWKVDLSYYSWDLCKQEIIFLCGPTREHIDKHLRRLEAEGLLKWQCILHRDGMFAQNKNYFATNDEDFAPFVQAFSNNLTNKAMIKIIMEDPNRSAKDSEEAKKVNDSLALNYADEDTRLALQRVHTRLAVNPKSDVSAQERGRLVAEITRHIKGKYGCDAESMRMRDPVDPKRSIRVTTEALRAWSRAMLHGEPGVDLDNPPKCKECTPEDVAVLTLDEMAANRKLDCPGTRGHHPQQSRRRRPGLFFTPPRRSASGRILAPRLMTGDPGQSHDSTAAAPRRSSNLSNSTSISVRSNTPAVRVDLGASKGYEDLTEPGDEHEVSWRTSTPVEDDVPRDVSTQGTDIEVLPSGTILRSPSRKLARSPVGEGIVHNFSRLEFERPRSPSRYLSVSPTRKRPGSQASLSYPSVDMTDKAPLNELGRALTIDDFLGLCNFTDDDHIPRVLISLNHIRRWDFFLNTNFYVLQKMGFPYPIATQLLKGAKWLEATHVQLDTAGIRPAEASAAHASVDGLGPKSVPDPAHGSSSADDAGAPPVAGPSGARVASRASNSECPESIPDSNEADNNTPSLGGGGATSDADYQPSPEY</sequence>
<dbReference type="KEGG" id="pgr:PGTG_02194"/>
<dbReference type="AlphaFoldDB" id="E3JXF8"/>
<proteinExistence type="predicted"/>
<dbReference type="Proteomes" id="UP000008783">
    <property type="component" value="Unassembled WGS sequence"/>
</dbReference>
<feature type="region of interest" description="Disordered" evidence="1">
    <location>
        <begin position="671"/>
        <end position="754"/>
    </location>
</feature>
<dbReference type="EMBL" id="DS178266">
    <property type="protein sequence ID" value="EFP76733.1"/>
    <property type="molecule type" value="Genomic_DNA"/>
</dbReference>
<evidence type="ECO:0000313" key="2">
    <source>
        <dbReference type="EMBL" id="EFP76733.1"/>
    </source>
</evidence>
<evidence type="ECO:0000313" key="3">
    <source>
        <dbReference type="Proteomes" id="UP000008783"/>
    </source>
</evidence>
<reference key="1">
    <citation type="submission" date="2007-01" db="EMBL/GenBank/DDBJ databases">
        <title>The Genome Sequence of Puccinia graminis f. sp. tritici Strain CRL 75-36-700-3.</title>
        <authorList>
            <consortium name="The Broad Institute Genome Sequencing Platform"/>
            <person name="Birren B."/>
            <person name="Lander E."/>
            <person name="Galagan J."/>
            <person name="Nusbaum C."/>
            <person name="Devon K."/>
            <person name="Cuomo C."/>
            <person name="Jaffe D."/>
            <person name="Butler J."/>
            <person name="Alvarez P."/>
            <person name="Gnerre S."/>
            <person name="Grabherr M."/>
            <person name="Mauceli E."/>
            <person name="Brockman W."/>
            <person name="Young S."/>
            <person name="LaButti K."/>
            <person name="Sykes S."/>
            <person name="DeCaprio D."/>
            <person name="Crawford M."/>
            <person name="Koehrsen M."/>
            <person name="Engels R."/>
            <person name="Montgomery P."/>
            <person name="Pearson M."/>
            <person name="Howarth C."/>
            <person name="Larson L."/>
            <person name="White J."/>
            <person name="Zeng Q."/>
            <person name="Kodira C."/>
            <person name="Yandava C."/>
            <person name="Alvarado L."/>
            <person name="O'Leary S."/>
            <person name="Szabo L."/>
            <person name="Dean R."/>
            <person name="Schein J."/>
        </authorList>
    </citation>
    <scope>NUCLEOTIDE SEQUENCE</scope>
    <source>
        <strain>CRL 75-36-700-3</strain>
    </source>
</reference>
<dbReference type="VEuPathDB" id="FungiDB:PGTG_02194"/>
<dbReference type="GeneID" id="10528754"/>
<gene>
    <name evidence="2" type="ORF">PGTG_02194</name>
</gene>
<feature type="region of interest" description="Disordered" evidence="1">
    <location>
        <begin position="553"/>
        <end position="576"/>
    </location>
</feature>
<protein>
    <submittedName>
        <fullName evidence="2">Uncharacterized protein</fullName>
    </submittedName>
</protein>
<feature type="compositionally biased region" description="Basic residues" evidence="1">
    <location>
        <begin position="399"/>
        <end position="411"/>
    </location>
</feature>
<accession>E3JXF8</accession>
<reference evidence="3" key="2">
    <citation type="journal article" date="2011" name="Proc. Natl. Acad. Sci. U.S.A.">
        <title>Obligate biotrophy features unraveled by the genomic analysis of rust fungi.</title>
        <authorList>
            <person name="Duplessis S."/>
            <person name="Cuomo C.A."/>
            <person name="Lin Y.-C."/>
            <person name="Aerts A."/>
            <person name="Tisserant E."/>
            <person name="Veneault-Fourrey C."/>
            <person name="Joly D.L."/>
            <person name="Hacquard S."/>
            <person name="Amselem J."/>
            <person name="Cantarel B.L."/>
            <person name="Chiu R."/>
            <person name="Coutinho P.M."/>
            <person name="Feau N."/>
            <person name="Field M."/>
            <person name="Frey P."/>
            <person name="Gelhaye E."/>
            <person name="Goldberg J."/>
            <person name="Grabherr M.G."/>
            <person name="Kodira C.D."/>
            <person name="Kohler A."/>
            <person name="Kuees U."/>
            <person name="Lindquist E.A."/>
            <person name="Lucas S.M."/>
            <person name="Mago R."/>
            <person name="Mauceli E."/>
            <person name="Morin E."/>
            <person name="Murat C."/>
            <person name="Pangilinan J.L."/>
            <person name="Park R."/>
            <person name="Pearson M."/>
            <person name="Quesneville H."/>
            <person name="Rouhier N."/>
            <person name="Sakthikumar S."/>
            <person name="Salamov A.A."/>
            <person name="Schmutz J."/>
            <person name="Selles B."/>
            <person name="Shapiro H."/>
            <person name="Tanguay P."/>
            <person name="Tuskan G.A."/>
            <person name="Henrissat B."/>
            <person name="Van de Peer Y."/>
            <person name="Rouze P."/>
            <person name="Ellis J.G."/>
            <person name="Dodds P.N."/>
            <person name="Schein J.E."/>
            <person name="Zhong S."/>
            <person name="Hamelin R.C."/>
            <person name="Grigoriev I.V."/>
            <person name="Szabo L.J."/>
            <person name="Martin F."/>
        </authorList>
    </citation>
    <scope>NUCLEOTIDE SEQUENCE [LARGE SCALE GENOMIC DNA]</scope>
    <source>
        <strain evidence="3">CRL 75-36-700-3 / race SCCL</strain>
    </source>
</reference>
<dbReference type="HOGENOM" id="CLU_011692_0_0_1"/>
<feature type="compositionally biased region" description="Low complexity" evidence="1">
    <location>
        <begin position="448"/>
        <end position="464"/>
    </location>
</feature>
<keyword evidence="3" id="KW-1185">Reference proteome</keyword>
<feature type="compositionally biased region" description="Low complexity" evidence="1">
    <location>
        <begin position="686"/>
        <end position="709"/>
    </location>
</feature>
<feature type="region of interest" description="Disordered" evidence="1">
    <location>
        <begin position="392"/>
        <end position="511"/>
    </location>
</feature>
<name>E3JXF8_PUCGT</name>
<dbReference type="RefSeq" id="XP_003321152.1">
    <property type="nucleotide sequence ID" value="XM_003321104.1"/>
</dbReference>
<dbReference type="InParanoid" id="E3JXF8"/>
<evidence type="ECO:0000256" key="1">
    <source>
        <dbReference type="SAM" id="MobiDB-lite"/>
    </source>
</evidence>